<sequence length="101" mass="11346">MIMGTKGLIEPFNWPLGLLRRPPLGLLRRPPLGLLRRPPLGLLRQPPLGLLHQPPLGLLRRPPLGLRLQVPPLKYDVQQDQLLDSTQTPSTCPVLPIVRRP</sequence>
<dbReference type="AlphaFoldDB" id="A0AAV2M147"/>
<gene>
    <name evidence="2" type="ORF">KC01_LOCUS34083</name>
</gene>
<feature type="compositionally biased region" description="Polar residues" evidence="1">
    <location>
        <begin position="81"/>
        <end position="91"/>
    </location>
</feature>
<proteinExistence type="predicted"/>
<keyword evidence="3" id="KW-1185">Reference proteome</keyword>
<reference evidence="2 3" key="1">
    <citation type="submission" date="2024-04" db="EMBL/GenBank/DDBJ databases">
        <authorList>
            <person name="Waldvogel A.-M."/>
            <person name="Schoenle A."/>
        </authorList>
    </citation>
    <scope>NUCLEOTIDE SEQUENCE [LARGE SCALE GENOMIC DNA]</scope>
</reference>
<dbReference type="Proteomes" id="UP001497482">
    <property type="component" value="Chromosome 5"/>
</dbReference>
<protein>
    <submittedName>
        <fullName evidence="2">Uncharacterized protein</fullName>
    </submittedName>
</protein>
<dbReference type="EMBL" id="OZ035827">
    <property type="protein sequence ID" value="CAL1606996.1"/>
    <property type="molecule type" value="Genomic_DNA"/>
</dbReference>
<evidence type="ECO:0000313" key="3">
    <source>
        <dbReference type="Proteomes" id="UP001497482"/>
    </source>
</evidence>
<evidence type="ECO:0000256" key="1">
    <source>
        <dbReference type="SAM" id="MobiDB-lite"/>
    </source>
</evidence>
<evidence type="ECO:0000313" key="2">
    <source>
        <dbReference type="EMBL" id="CAL1606996.1"/>
    </source>
</evidence>
<organism evidence="2 3">
    <name type="scientific">Knipowitschia caucasica</name>
    <name type="common">Caucasian dwarf goby</name>
    <name type="synonym">Pomatoschistus caucasicus</name>
    <dbReference type="NCBI Taxonomy" id="637954"/>
    <lineage>
        <taxon>Eukaryota</taxon>
        <taxon>Metazoa</taxon>
        <taxon>Chordata</taxon>
        <taxon>Craniata</taxon>
        <taxon>Vertebrata</taxon>
        <taxon>Euteleostomi</taxon>
        <taxon>Actinopterygii</taxon>
        <taxon>Neopterygii</taxon>
        <taxon>Teleostei</taxon>
        <taxon>Neoteleostei</taxon>
        <taxon>Acanthomorphata</taxon>
        <taxon>Gobiaria</taxon>
        <taxon>Gobiiformes</taxon>
        <taxon>Gobioidei</taxon>
        <taxon>Gobiidae</taxon>
        <taxon>Gobiinae</taxon>
        <taxon>Knipowitschia</taxon>
    </lineage>
</organism>
<name>A0AAV2M147_KNICA</name>
<accession>A0AAV2M147</accession>
<feature type="region of interest" description="Disordered" evidence="1">
    <location>
        <begin position="81"/>
        <end position="101"/>
    </location>
</feature>